<comment type="caution">
    <text evidence="2">The sequence shown here is derived from an EMBL/GenBank/DDBJ whole genome shotgun (WGS) entry which is preliminary data.</text>
</comment>
<dbReference type="AlphaFoldDB" id="A0A8X6XAN5"/>
<keyword evidence="3" id="KW-1185">Reference proteome</keyword>
<evidence type="ECO:0000313" key="2">
    <source>
        <dbReference type="EMBL" id="GFY49315.1"/>
    </source>
</evidence>
<proteinExistence type="predicted"/>
<name>A0A8X6XAN5_9ARAC</name>
<reference evidence="2" key="1">
    <citation type="submission" date="2020-08" db="EMBL/GenBank/DDBJ databases">
        <title>Multicomponent nature underlies the extraordinary mechanical properties of spider dragline silk.</title>
        <authorList>
            <person name="Kono N."/>
            <person name="Nakamura H."/>
            <person name="Mori M."/>
            <person name="Yoshida Y."/>
            <person name="Ohtoshi R."/>
            <person name="Malay A.D."/>
            <person name="Moran D.A.P."/>
            <person name="Tomita M."/>
            <person name="Numata K."/>
            <person name="Arakawa K."/>
        </authorList>
    </citation>
    <scope>NUCLEOTIDE SEQUENCE</scope>
</reference>
<dbReference type="Proteomes" id="UP000886998">
    <property type="component" value="Unassembled WGS sequence"/>
</dbReference>
<dbReference type="EMBL" id="BMAV01006952">
    <property type="protein sequence ID" value="GFY49315.1"/>
    <property type="molecule type" value="Genomic_DNA"/>
</dbReference>
<dbReference type="InterPro" id="IPR005312">
    <property type="entry name" value="DUF1759"/>
</dbReference>
<evidence type="ECO:0000256" key="1">
    <source>
        <dbReference type="SAM" id="MobiDB-lite"/>
    </source>
</evidence>
<gene>
    <name evidence="2" type="primary">AVEN_247258_1</name>
    <name evidence="2" type="ORF">TNIN_438181</name>
</gene>
<sequence>MKMDGGKEECGAQTGEDGRGKEEWEHKLWKMDEERKNEEQKRGWSYTLEAILVAIDIQLMPSVINSDFEVKNQSLSQSLVSARSAEVKLPTLSIHIFSGVTEEWIAFSDRFEAVVSNNKNLTGAQQLQYLKDSLKSDALKIVNSLSITNDNFEVAWKYC</sequence>
<protein>
    <submittedName>
        <fullName evidence="2">DUF1758 domain-containing protein</fullName>
    </submittedName>
</protein>
<feature type="region of interest" description="Disordered" evidence="1">
    <location>
        <begin position="1"/>
        <end position="25"/>
    </location>
</feature>
<dbReference type="PANTHER" id="PTHR22954:SF3">
    <property type="entry name" value="PROTEIN CBG08539"/>
    <property type="match status" value="1"/>
</dbReference>
<evidence type="ECO:0000313" key="3">
    <source>
        <dbReference type="Proteomes" id="UP000886998"/>
    </source>
</evidence>
<dbReference type="PANTHER" id="PTHR22954">
    <property type="entry name" value="RETROVIRAL PROTEASE-RELATED"/>
    <property type="match status" value="1"/>
</dbReference>
<dbReference type="Pfam" id="PF03564">
    <property type="entry name" value="DUF1759"/>
    <property type="match status" value="1"/>
</dbReference>
<accession>A0A8X6XAN5</accession>
<dbReference type="OrthoDB" id="6430843at2759"/>
<organism evidence="2 3">
    <name type="scientific">Trichonephila inaurata madagascariensis</name>
    <dbReference type="NCBI Taxonomy" id="2747483"/>
    <lineage>
        <taxon>Eukaryota</taxon>
        <taxon>Metazoa</taxon>
        <taxon>Ecdysozoa</taxon>
        <taxon>Arthropoda</taxon>
        <taxon>Chelicerata</taxon>
        <taxon>Arachnida</taxon>
        <taxon>Araneae</taxon>
        <taxon>Araneomorphae</taxon>
        <taxon>Entelegynae</taxon>
        <taxon>Araneoidea</taxon>
        <taxon>Nephilidae</taxon>
        <taxon>Trichonephila</taxon>
        <taxon>Trichonephila inaurata</taxon>
    </lineage>
</organism>